<dbReference type="GO" id="GO:0005852">
    <property type="term" value="C:eukaryotic translation initiation factor 3 complex"/>
    <property type="evidence" value="ECO:0007669"/>
    <property type="project" value="TreeGrafter"/>
</dbReference>
<dbReference type="Proteomes" id="UP001418222">
    <property type="component" value="Unassembled WGS sequence"/>
</dbReference>
<evidence type="ECO:0000256" key="1">
    <source>
        <dbReference type="SAM" id="MobiDB-lite"/>
    </source>
</evidence>
<proteinExistence type="predicted"/>
<dbReference type="AlphaFoldDB" id="A0AAP0BI27"/>
<accession>A0AAP0BI27</accession>
<dbReference type="EMBL" id="JBBWWQ010000008">
    <property type="protein sequence ID" value="KAK8940617.1"/>
    <property type="molecule type" value="Genomic_DNA"/>
</dbReference>
<comment type="caution">
    <text evidence="2">The sequence shown here is derived from an EMBL/GenBank/DDBJ whole genome shotgun (WGS) entry which is preliminary data.</text>
</comment>
<gene>
    <name evidence="2" type="ORF">KSP39_PZI010559</name>
</gene>
<keyword evidence="3" id="KW-1185">Reference proteome</keyword>
<evidence type="ECO:0000313" key="3">
    <source>
        <dbReference type="Proteomes" id="UP001418222"/>
    </source>
</evidence>
<evidence type="ECO:0000313" key="2">
    <source>
        <dbReference type="EMBL" id="KAK8940617.1"/>
    </source>
</evidence>
<feature type="compositionally biased region" description="Low complexity" evidence="1">
    <location>
        <begin position="53"/>
        <end position="67"/>
    </location>
</feature>
<dbReference type="PANTHER" id="PTHR15350">
    <property type="entry name" value="COP9 SIGNALOSOME COMPLEX SUBUNIT 7/DENDRITIC CELL PROTEIN GA17"/>
    <property type="match status" value="1"/>
</dbReference>
<dbReference type="InterPro" id="IPR045237">
    <property type="entry name" value="COPS7/eIF3m"/>
</dbReference>
<dbReference type="GO" id="GO:0002183">
    <property type="term" value="P:cytoplasmic translational initiation"/>
    <property type="evidence" value="ECO:0007669"/>
    <property type="project" value="TreeGrafter"/>
</dbReference>
<protein>
    <submittedName>
        <fullName evidence="2">Uncharacterized protein</fullName>
    </submittedName>
</protein>
<sequence>MAPRHRAGRRKWKVFKVESNKSKQVTAELVYHEYKITASISKQIVGSDGTWLSSSSSQRPRSTQPGSNSNPNCRPSGHLPGQPPPPLSQIKGAEPPQWLAISRKLLRSLRGAIKPYNSGWEDSPTPDLQGILQLRENGSPTSGPKALQLSDQKITFLRSKQDLTLEQICSCHSDLKDPIRWKAAVRNRPRIVALCGRSFGAVGSAKSSQLVEMRGTGSKPRGRFRGGLLGLRSGIAPALQRYALQKIPFSTRISVTFEGFVGKGALIPHPTPTPHHIRLSSTCHFSSHTSISHLLALSADAGFFSVPAHFHFAIFFNKRNGAIDSVLDSHFHGPFFPQLQWIAELWSWFHFMVSSHCPNSSSPLFRDFFTAVENPFLCVHLRRIRRVRRQECANSTPHPNHIRLSSTRHFSSRTSGSHLLVLSVDAVNGKVTESIIPSFKMMDQFLQEWNIGKDEQRDLFLTISNILRDNKSTSREFTFLSKFLTTFSLEKDLTTNEEKEKVVHAIMECVKSPNMFHCDLPDMPVIAQLENDEKYALAYQLLEIFLTRRLDSYIDFNTANSNFLKSHGMISFLLFS</sequence>
<dbReference type="PANTHER" id="PTHR15350:SF2">
    <property type="entry name" value="EUKARYOTIC TRANSLATION INITIATION FACTOR 3 SUBUNIT M"/>
    <property type="match status" value="1"/>
</dbReference>
<reference evidence="2 3" key="1">
    <citation type="journal article" date="2022" name="Nat. Plants">
        <title>Genomes of leafy and leafless Platanthera orchids illuminate the evolution of mycoheterotrophy.</title>
        <authorList>
            <person name="Li M.H."/>
            <person name="Liu K.W."/>
            <person name="Li Z."/>
            <person name="Lu H.C."/>
            <person name="Ye Q.L."/>
            <person name="Zhang D."/>
            <person name="Wang J.Y."/>
            <person name="Li Y.F."/>
            <person name="Zhong Z.M."/>
            <person name="Liu X."/>
            <person name="Yu X."/>
            <person name="Liu D.K."/>
            <person name="Tu X.D."/>
            <person name="Liu B."/>
            <person name="Hao Y."/>
            <person name="Liao X.Y."/>
            <person name="Jiang Y.T."/>
            <person name="Sun W.H."/>
            <person name="Chen J."/>
            <person name="Chen Y.Q."/>
            <person name="Ai Y."/>
            <person name="Zhai J.W."/>
            <person name="Wu S.S."/>
            <person name="Zhou Z."/>
            <person name="Hsiao Y.Y."/>
            <person name="Wu W.L."/>
            <person name="Chen Y.Y."/>
            <person name="Lin Y.F."/>
            <person name="Hsu J.L."/>
            <person name="Li C.Y."/>
            <person name="Wang Z.W."/>
            <person name="Zhao X."/>
            <person name="Zhong W.Y."/>
            <person name="Ma X.K."/>
            <person name="Ma L."/>
            <person name="Huang J."/>
            <person name="Chen G.Z."/>
            <person name="Huang M.Z."/>
            <person name="Huang L."/>
            <person name="Peng D.H."/>
            <person name="Luo Y.B."/>
            <person name="Zou S.Q."/>
            <person name="Chen S.P."/>
            <person name="Lan S."/>
            <person name="Tsai W.C."/>
            <person name="Van de Peer Y."/>
            <person name="Liu Z.J."/>
        </authorList>
    </citation>
    <scope>NUCLEOTIDE SEQUENCE [LARGE SCALE GENOMIC DNA]</scope>
    <source>
        <strain evidence="2">Lor287</strain>
    </source>
</reference>
<feature type="region of interest" description="Disordered" evidence="1">
    <location>
        <begin position="47"/>
        <end position="92"/>
    </location>
</feature>
<organism evidence="2 3">
    <name type="scientific">Platanthera zijinensis</name>
    <dbReference type="NCBI Taxonomy" id="2320716"/>
    <lineage>
        <taxon>Eukaryota</taxon>
        <taxon>Viridiplantae</taxon>
        <taxon>Streptophyta</taxon>
        <taxon>Embryophyta</taxon>
        <taxon>Tracheophyta</taxon>
        <taxon>Spermatophyta</taxon>
        <taxon>Magnoliopsida</taxon>
        <taxon>Liliopsida</taxon>
        <taxon>Asparagales</taxon>
        <taxon>Orchidaceae</taxon>
        <taxon>Orchidoideae</taxon>
        <taxon>Orchideae</taxon>
        <taxon>Orchidinae</taxon>
        <taxon>Platanthera</taxon>
    </lineage>
</organism>
<name>A0AAP0BI27_9ASPA</name>